<organism evidence="1 2">
    <name type="scientific">Bifidobacterium psychraerophilum</name>
    <dbReference type="NCBI Taxonomy" id="218140"/>
    <lineage>
        <taxon>Bacteria</taxon>
        <taxon>Bacillati</taxon>
        <taxon>Actinomycetota</taxon>
        <taxon>Actinomycetes</taxon>
        <taxon>Bifidobacteriales</taxon>
        <taxon>Bifidobacteriaceae</taxon>
        <taxon>Bifidobacterium</taxon>
    </lineage>
</organism>
<evidence type="ECO:0008006" key="3">
    <source>
        <dbReference type="Google" id="ProtNLM"/>
    </source>
</evidence>
<accession>A0A087CHQ2</accession>
<dbReference type="EMBL" id="JGZI01000008">
    <property type="protein sequence ID" value="KFI82802.1"/>
    <property type="molecule type" value="Genomic_DNA"/>
</dbReference>
<reference evidence="1 2" key="1">
    <citation type="submission" date="2014-03" db="EMBL/GenBank/DDBJ databases">
        <title>Genomics of Bifidobacteria.</title>
        <authorList>
            <person name="Ventura M."/>
            <person name="Milani C."/>
            <person name="Lugli G.A."/>
        </authorList>
    </citation>
    <scope>NUCLEOTIDE SEQUENCE [LARGE SCALE GENOMIC DNA]</scope>
    <source>
        <strain evidence="1 2">LMG 21775</strain>
    </source>
</reference>
<keyword evidence="2" id="KW-1185">Reference proteome</keyword>
<dbReference type="InterPro" id="IPR011010">
    <property type="entry name" value="DNA_brk_join_enz"/>
</dbReference>
<name>A0A087CHQ2_9BIFI</name>
<dbReference type="STRING" id="218140.BPSY_2221"/>
<dbReference type="SUPFAM" id="SSF56349">
    <property type="entry name" value="DNA breaking-rejoining enzymes"/>
    <property type="match status" value="1"/>
</dbReference>
<evidence type="ECO:0000313" key="2">
    <source>
        <dbReference type="Proteomes" id="UP000029050"/>
    </source>
</evidence>
<sequence length="75" mass="8018">MCLHVGIHVCGRIAIANGADVKIPQAQLGHAIATETLNVYSAPWPERLGEVASAVNNERSAAIVSNRVQNWDGQK</sequence>
<dbReference type="AlphaFoldDB" id="A0A087CHQ2"/>
<proteinExistence type="predicted"/>
<dbReference type="Proteomes" id="UP000029050">
    <property type="component" value="Unassembled WGS sequence"/>
</dbReference>
<dbReference type="GO" id="GO:0003677">
    <property type="term" value="F:DNA binding"/>
    <property type="evidence" value="ECO:0007669"/>
    <property type="project" value="InterPro"/>
</dbReference>
<protein>
    <recommendedName>
        <fullName evidence="3">Phage integrase family protein</fullName>
    </recommendedName>
</protein>
<comment type="caution">
    <text evidence="1">The sequence shown here is derived from an EMBL/GenBank/DDBJ whole genome shotgun (WGS) entry which is preliminary data.</text>
</comment>
<gene>
    <name evidence="1" type="ORF">BPSY_2221</name>
</gene>
<evidence type="ECO:0000313" key="1">
    <source>
        <dbReference type="EMBL" id="KFI82802.1"/>
    </source>
</evidence>